<organism evidence="1">
    <name type="scientific">Opuntia streptacantha</name>
    <name type="common">Prickly pear cactus</name>
    <name type="synonym">Opuntia cardona</name>
    <dbReference type="NCBI Taxonomy" id="393608"/>
    <lineage>
        <taxon>Eukaryota</taxon>
        <taxon>Viridiplantae</taxon>
        <taxon>Streptophyta</taxon>
        <taxon>Embryophyta</taxon>
        <taxon>Tracheophyta</taxon>
        <taxon>Spermatophyta</taxon>
        <taxon>Magnoliopsida</taxon>
        <taxon>eudicotyledons</taxon>
        <taxon>Gunneridae</taxon>
        <taxon>Pentapetalae</taxon>
        <taxon>Caryophyllales</taxon>
        <taxon>Cactineae</taxon>
        <taxon>Cactaceae</taxon>
        <taxon>Opuntioideae</taxon>
        <taxon>Opuntia</taxon>
    </lineage>
</organism>
<name>A0A7C9E7J6_OPUST</name>
<proteinExistence type="predicted"/>
<reference evidence="1" key="2">
    <citation type="submission" date="2020-07" db="EMBL/GenBank/DDBJ databases">
        <authorList>
            <person name="Vera ALvarez R."/>
            <person name="Arias-Moreno D.M."/>
            <person name="Jimenez-Jacinto V."/>
            <person name="Jimenez-Bremont J.F."/>
            <person name="Swaminathan K."/>
            <person name="Moose S.P."/>
            <person name="Guerrero-Gonzalez M.L."/>
            <person name="Marino-Ramirez L."/>
            <person name="Landsman D."/>
            <person name="Rodriguez-Kessler M."/>
            <person name="Delgado-Sanchez P."/>
        </authorList>
    </citation>
    <scope>NUCLEOTIDE SEQUENCE</scope>
    <source>
        <tissue evidence="1">Cladode</tissue>
    </source>
</reference>
<evidence type="ECO:0000313" key="1">
    <source>
        <dbReference type="EMBL" id="MBA4662221.1"/>
    </source>
</evidence>
<dbReference type="EMBL" id="GISG01215270">
    <property type="protein sequence ID" value="MBA4662221.1"/>
    <property type="molecule type" value="Transcribed_RNA"/>
</dbReference>
<dbReference type="EMBL" id="GISG01215269">
    <property type="protein sequence ID" value="MBA4662220.1"/>
    <property type="molecule type" value="Transcribed_RNA"/>
</dbReference>
<protein>
    <submittedName>
        <fullName evidence="1">Uncharacterized protein</fullName>
    </submittedName>
</protein>
<reference evidence="1" key="1">
    <citation type="journal article" date="2013" name="J. Plant Res.">
        <title>Effect of fungi and light on seed germination of three Opuntia species from semiarid lands of central Mexico.</title>
        <authorList>
            <person name="Delgado-Sanchez P."/>
            <person name="Jimenez-Bremont J.F."/>
            <person name="Guerrero-Gonzalez Mde L."/>
            <person name="Flores J."/>
        </authorList>
    </citation>
    <scope>NUCLEOTIDE SEQUENCE</scope>
    <source>
        <tissue evidence="1">Cladode</tissue>
    </source>
</reference>
<dbReference type="AlphaFoldDB" id="A0A7C9E7J6"/>
<accession>A0A7C9E7J6</accession>
<sequence>MKERRTTMSPAPESHLMILFLSQMVHRCTYLLVNQDIFILYFCISKGKGPLQLSRREHLNFNIIDSSDWAVIRQLKLRSSISQQFYSFPKRENAVTPCWCTSSSLRILSVILIRIHLILVSWWKI</sequence>